<dbReference type="EMBL" id="JAPEVB010000001">
    <property type="protein sequence ID" value="KAJ4396825.1"/>
    <property type="molecule type" value="Genomic_DNA"/>
</dbReference>
<evidence type="ECO:0000313" key="2">
    <source>
        <dbReference type="Proteomes" id="UP001140453"/>
    </source>
</evidence>
<name>A0A9W8Z302_9PEZI</name>
<evidence type="ECO:0000313" key="1">
    <source>
        <dbReference type="EMBL" id="KAJ4396825.1"/>
    </source>
</evidence>
<reference evidence="1" key="1">
    <citation type="submission" date="2022-10" db="EMBL/GenBank/DDBJ databases">
        <title>Tapping the CABI collections for fungal endophytes: first genome assemblies for Collariella, Neodidymelliopsis, Ascochyta clinopodiicola, Didymella pomorum, Didymosphaeria variabile, Neocosmospora piperis and Neocucurbitaria cava.</title>
        <authorList>
            <person name="Hill R."/>
        </authorList>
    </citation>
    <scope>NUCLEOTIDE SEQUENCE</scope>
    <source>
        <strain evidence="1">IMI 355082</strain>
    </source>
</reference>
<dbReference type="AlphaFoldDB" id="A0A9W8Z302"/>
<protein>
    <submittedName>
        <fullName evidence="1">Uncharacterized protein</fullName>
    </submittedName>
</protein>
<accession>A0A9W8Z302</accession>
<dbReference type="Proteomes" id="UP001140453">
    <property type="component" value="Unassembled WGS sequence"/>
</dbReference>
<gene>
    <name evidence="1" type="ORF">N0V93_001047</name>
</gene>
<organism evidence="1 2">
    <name type="scientific">Gnomoniopsis smithogilvyi</name>
    <dbReference type="NCBI Taxonomy" id="1191159"/>
    <lineage>
        <taxon>Eukaryota</taxon>
        <taxon>Fungi</taxon>
        <taxon>Dikarya</taxon>
        <taxon>Ascomycota</taxon>
        <taxon>Pezizomycotina</taxon>
        <taxon>Sordariomycetes</taxon>
        <taxon>Sordariomycetidae</taxon>
        <taxon>Diaporthales</taxon>
        <taxon>Gnomoniaceae</taxon>
        <taxon>Gnomoniopsis</taxon>
    </lineage>
</organism>
<proteinExistence type="predicted"/>
<keyword evidence="2" id="KW-1185">Reference proteome</keyword>
<comment type="caution">
    <text evidence="1">The sequence shown here is derived from an EMBL/GenBank/DDBJ whole genome shotgun (WGS) entry which is preliminary data.</text>
</comment>
<sequence>MSTKTQHAMASAGRYNKLLTNPCWDPPSSSPGMFKNPPQKVCAFVDLSMLSSKDYERSVPSTVSQITVCAYHKMVFVEDSGARSRSGTCVQGPACCSSWLPLSPMGPIDVDQGNERELLNAKLE</sequence>